<evidence type="ECO:0000313" key="3">
    <source>
        <dbReference type="Proteomes" id="UP001597342"/>
    </source>
</evidence>
<dbReference type="SUPFAM" id="SSF51206">
    <property type="entry name" value="cAMP-binding domain-like"/>
    <property type="match status" value="1"/>
</dbReference>
<comment type="caution">
    <text evidence="2">The sequence shown here is derived from an EMBL/GenBank/DDBJ whole genome shotgun (WGS) entry which is preliminary data.</text>
</comment>
<accession>A0ABW4XTU6</accession>
<dbReference type="InterPro" id="IPR000595">
    <property type="entry name" value="cNMP-bd_dom"/>
</dbReference>
<dbReference type="Pfam" id="PF00027">
    <property type="entry name" value="cNMP_binding"/>
    <property type="match status" value="1"/>
</dbReference>
<evidence type="ECO:0000313" key="2">
    <source>
        <dbReference type="EMBL" id="MFD2098275.1"/>
    </source>
</evidence>
<keyword evidence="3" id="KW-1185">Reference proteome</keyword>
<dbReference type="RefSeq" id="WP_379829057.1">
    <property type="nucleotide sequence ID" value="NZ_JBHUHU010000001.1"/>
</dbReference>
<dbReference type="Gene3D" id="2.60.120.10">
    <property type="entry name" value="Jelly Rolls"/>
    <property type="match status" value="1"/>
</dbReference>
<feature type="domain" description="Cyclic nucleotide-binding" evidence="1">
    <location>
        <begin position="14"/>
        <end position="114"/>
    </location>
</feature>
<organism evidence="2 3">
    <name type="scientific">Flagellimonas iocasae</name>
    <dbReference type="NCBI Taxonomy" id="2055905"/>
    <lineage>
        <taxon>Bacteria</taxon>
        <taxon>Pseudomonadati</taxon>
        <taxon>Bacteroidota</taxon>
        <taxon>Flavobacteriia</taxon>
        <taxon>Flavobacteriales</taxon>
        <taxon>Flavobacteriaceae</taxon>
        <taxon>Flagellimonas</taxon>
    </lineage>
</organism>
<name>A0ABW4XTU6_9FLAO</name>
<dbReference type="InterPro" id="IPR014710">
    <property type="entry name" value="RmlC-like_jellyroll"/>
</dbReference>
<dbReference type="CDD" id="cd00038">
    <property type="entry name" value="CAP_ED"/>
    <property type="match status" value="1"/>
</dbReference>
<sequence>MFDFFLKYLQDKIHLSAKEVEMIRSVAIEKKLRRRQYLLQQGDVWKYNAFVSSGLLKSYSINEDGQEHIMSFSPENYWTGDRASLMDGIPSQFNIDAIEDSEIILIEKTNFETLCKNIPQLNDMVNAILQKSFIVSQGRIHTQISLSAEEKYQDFLKKFPEISNRIPQHMIASYIGITPETLTRLRRNSIKKN</sequence>
<dbReference type="EMBL" id="JBHUHU010000001">
    <property type="protein sequence ID" value="MFD2098275.1"/>
    <property type="molecule type" value="Genomic_DNA"/>
</dbReference>
<dbReference type="InterPro" id="IPR018490">
    <property type="entry name" value="cNMP-bd_dom_sf"/>
</dbReference>
<reference evidence="3" key="1">
    <citation type="journal article" date="2019" name="Int. J. Syst. Evol. Microbiol.">
        <title>The Global Catalogue of Microorganisms (GCM) 10K type strain sequencing project: providing services to taxonomists for standard genome sequencing and annotation.</title>
        <authorList>
            <consortium name="The Broad Institute Genomics Platform"/>
            <consortium name="The Broad Institute Genome Sequencing Center for Infectious Disease"/>
            <person name="Wu L."/>
            <person name="Ma J."/>
        </authorList>
    </citation>
    <scope>NUCLEOTIDE SEQUENCE [LARGE SCALE GENOMIC DNA]</scope>
    <source>
        <strain evidence="3">JCM 3389</strain>
    </source>
</reference>
<proteinExistence type="predicted"/>
<protein>
    <submittedName>
        <fullName evidence="2">Crp/Fnr family transcriptional regulator</fullName>
    </submittedName>
</protein>
<evidence type="ECO:0000259" key="1">
    <source>
        <dbReference type="PROSITE" id="PS50042"/>
    </source>
</evidence>
<dbReference type="Proteomes" id="UP001597342">
    <property type="component" value="Unassembled WGS sequence"/>
</dbReference>
<dbReference type="PROSITE" id="PS50042">
    <property type="entry name" value="CNMP_BINDING_3"/>
    <property type="match status" value="1"/>
</dbReference>
<gene>
    <name evidence="2" type="ORF">ACFSJE_00725</name>
</gene>